<organism evidence="2 3">
    <name type="scientific">Sungouiella intermedia</name>
    <dbReference type="NCBI Taxonomy" id="45354"/>
    <lineage>
        <taxon>Eukaryota</taxon>
        <taxon>Fungi</taxon>
        <taxon>Dikarya</taxon>
        <taxon>Ascomycota</taxon>
        <taxon>Saccharomycotina</taxon>
        <taxon>Pichiomycetes</taxon>
        <taxon>Metschnikowiaceae</taxon>
        <taxon>Sungouiella</taxon>
    </lineage>
</organism>
<dbReference type="EMBL" id="LT635764">
    <property type="protein sequence ID" value="SGZ49089.1"/>
    <property type="molecule type" value="Genomic_DNA"/>
</dbReference>
<dbReference type="Proteomes" id="UP000182259">
    <property type="component" value="Chromosome I"/>
</dbReference>
<accession>A0A1L0CY52</accession>
<dbReference type="AlphaFoldDB" id="A0A1L0CY52"/>
<dbReference type="PANTHER" id="PTHR43313:SF1">
    <property type="entry name" value="3BETA-HYDROXYSTEROID DEHYDROGENASE DHS-16"/>
    <property type="match status" value="1"/>
</dbReference>
<dbReference type="PANTHER" id="PTHR43313">
    <property type="entry name" value="SHORT-CHAIN DEHYDROGENASE/REDUCTASE FAMILY 9C"/>
    <property type="match status" value="1"/>
</dbReference>
<keyword evidence="1" id="KW-0812">Transmembrane</keyword>
<evidence type="ECO:0000313" key="2">
    <source>
        <dbReference type="EMBL" id="SGZ49089.1"/>
    </source>
</evidence>
<dbReference type="InterPro" id="IPR036291">
    <property type="entry name" value="NAD(P)-bd_dom_sf"/>
</dbReference>
<gene>
    <name evidence="2" type="ORF">SAMEA4029009_CIC11G00000001755</name>
</gene>
<keyword evidence="1" id="KW-1133">Transmembrane helix</keyword>
<dbReference type="Pfam" id="PF08643">
    <property type="entry name" value="DUF1776"/>
    <property type="match status" value="1"/>
</dbReference>
<feature type="transmembrane region" description="Helical" evidence="1">
    <location>
        <begin position="74"/>
        <end position="92"/>
    </location>
</feature>
<evidence type="ECO:0000313" key="3">
    <source>
        <dbReference type="Proteomes" id="UP000182259"/>
    </source>
</evidence>
<protein>
    <submittedName>
        <fullName evidence="2">CIC11C00000001755</fullName>
    </submittedName>
</protein>
<proteinExistence type="predicted"/>
<evidence type="ECO:0000256" key="1">
    <source>
        <dbReference type="SAM" id="Phobius"/>
    </source>
</evidence>
<reference evidence="2 3" key="1">
    <citation type="submission" date="2016-10" db="EMBL/GenBank/DDBJ databases">
        <authorList>
            <person name="de Groot N.N."/>
        </authorList>
    </citation>
    <scope>NUCLEOTIDE SEQUENCE [LARGE SCALE GENOMIC DNA]</scope>
    <source>
        <strain evidence="2 3">PYCC 4715</strain>
    </source>
</reference>
<keyword evidence="1" id="KW-0472">Membrane</keyword>
<dbReference type="SUPFAM" id="SSF51735">
    <property type="entry name" value="NAD(P)-binding Rossmann-fold domains"/>
    <property type="match status" value="1"/>
</dbReference>
<dbReference type="InterPro" id="IPR013952">
    <property type="entry name" value="DUF1776_fun"/>
</dbReference>
<sequence>MVAEPVQATVETLRSAYLRVSDFLVSSLDQLPDPTSIKNSRLFQYLSTTTQQPPGPNILANHTSLKQKYNDHKYEILSVLTVGLGVAGYYYYQKRLLAPYRNKQNKRRVPKLANGARRDVVLVVGSPTEPLTRLLAIDFEKRGFIVYLTILDDKDFKYIQSNGITDDINYLNLNESDNYDVAFRKFSHLLNVKVVPFQGAESHVLKLSAVVFTPNLYFPLGPIENIPMSSWAKLQDKLGVYFRIIGSGLLDIVRDQHSKVIGIVPTIVSSLQMPYHAPETILQNSLKSLFAILAKELSPQGISVTQIRLGNLNLSNTRVLPASRATRVSNIVEAEVRSWSEEMRSVYGNDFQKAQARSSPIGSSLKTKGLRDLHHLLFDLIFSRSRNPLVVYYGTGARAYDRIASFLPVSFLELIS</sequence>
<name>A0A1L0CY52_9ASCO</name>